<feature type="domain" description="Helicase ATP-binding" evidence="7">
    <location>
        <begin position="292"/>
        <end position="479"/>
    </location>
</feature>
<dbReference type="CDD" id="cd18793">
    <property type="entry name" value="SF2_C_SNF"/>
    <property type="match status" value="1"/>
</dbReference>
<keyword evidence="2" id="KW-0547">Nucleotide-binding</keyword>
<organism evidence="9 10">
    <name type="scientific">Sporisorium graminicola</name>
    <dbReference type="NCBI Taxonomy" id="280036"/>
    <lineage>
        <taxon>Eukaryota</taxon>
        <taxon>Fungi</taxon>
        <taxon>Dikarya</taxon>
        <taxon>Basidiomycota</taxon>
        <taxon>Ustilaginomycotina</taxon>
        <taxon>Ustilaginomycetes</taxon>
        <taxon>Ustilaginales</taxon>
        <taxon>Ustilaginaceae</taxon>
        <taxon>Sporisorium</taxon>
    </lineage>
</organism>
<sequence length="1121" mass="124560">MVRKKSTLTRSSSPHEQQDSSDEEFSGRPADARKPHQALKRQRQQQVVAGSATSGRTLRDLLGLTAADDYIESSAAVADRNPHRIRGHSPEAKHSIDTDGETSRRLRSTSPSTSTSSLSSSSEDELVLPLSRAPREPAVPVPPITPRNESREPLLWARLGRSQPCTDSDTDDEEPEQALSLATTGNGTLQTSLKPRPSSALSDSQTSDEEDEAFLAVRAPALASETSSNAPARPSTSDAPPNAASHGQRPSFPIPDELKDIVPLVLAPNVQVPAAINRFLRGYQRDGVRFLYRSYAEDRGALLGDDMGLGKTIQVIAFLSAIMRKTGREEDADRRIEAVRSDRQRSGYHRADAIWPTCLIICPSSVIDNWRHELDTWGYFEHAAYSGTRAKDALDSFRRGRLDILVTSHETASLSIEHLRDIDLSCVIIDEAHKLKNPSSQMTQAMQSFRCKARLALTGTAIQNTYRELYTLADWTNPGLLGTVKEWIAEIEDPLKYGQRRGADPERIADARTRAEKLVKNVLPLFFLRRTKALIADQLPRKFDKIVFCPLTSTQLNVYKRILSEDEVDLMKRHADPCDCGRLDPETGLAYRRQNCCFKRDRKGESWNKSMLKYIYLLQKCSNHVALVFPDPEDASSKEPDRMDRYNRQQSYVQLIFPDSWQGKRCNAANGMEPEFSGKWKVLAGLLAQWHADGDKVLLFSTNLRLLQFIEFFLAREGHNFLRLDGTTPQTRRQQLVNQFNRDSSIFVFLISTTAGGTGLNLTAANRVVVFDPHWNPSHDLQAMDRAYRFGQSRDVYVYRLIGAGSLEEVIYGRQLYKQQQMEIGYNATKERRYFEGVAGDQGSLGELFGCKNLFTLHESNLAMKSIIDECNISEVTFALEQYLKTGSLDDQTSADQAFAERAHSQQADITEKADGAGGENASVQPDAIRSILEGSGIAYSHDHAALVGHSAAEAALHRKTAQQQGPIQQRTRRTKSGVSVAKQTGSSRSSGTSSIKKEALEAATTPAAIWPPPRSKPASFNDAFSTQEESQSLAVAEQGLRRAVNMDNVDAASSSTRMPDLTDLARLQNITEVELATAVNGMSAAEQKAFFGDAVRRWNGKRSVLAKAAVQHQQQHHQFF</sequence>
<feature type="compositionally biased region" description="Polar residues" evidence="6">
    <location>
        <begin position="44"/>
        <end position="56"/>
    </location>
</feature>
<dbReference type="Gene3D" id="3.40.50.10810">
    <property type="entry name" value="Tandem AAA-ATPase domain"/>
    <property type="match status" value="1"/>
</dbReference>
<feature type="domain" description="Helicase C-terminal" evidence="8">
    <location>
        <begin position="682"/>
        <end position="836"/>
    </location>
</feature>
<evidence type="ECO:0000256" key="5">
    <source>
        <dbReference type="ARBA" id="ARBA00023242"/>
    </source>
</evidence>
<reference evidence="9 10" key="1">
    <citation type="submission" date="2019-05" db="EMBL/GenBank/DDBJ databases">
        <title>Sporisorium graminicola CBS 10092 draft sequencing and annotation.</title>
        <authorList>
            <person name="Solano-Gonzalez S."/>
            <person name="Caddick M.X."/>
            <person name="Darby A."/>
        </authorList>
    </citation>
    <scope>NUCLEOTIDE SEQUENCE [LARGE SCALE GENOMIC DNA]</scope>
    <source>
        <strain evidence="9 10">CBS 10092</strain>
    </source>
</reference>
<evidence type="ECO:0000256" key="3">
    <source>
        <dbReference type="ARBA" id="ARBA00022801"/>
    </source>
</evidence>
<dbReference type="EMBL" id="SRRM01000021">
    <property type="protein sequence ID" value="TKY85157.1"/>
    <property type="molecule type" value="Genomic_DNA"/>
</dbReference>
<comment type="subcellular location">
    <subcellularLocation>
        <location evidence="1">Nucleus</location>
    </subcellularLocation>
</comment>
<dbReference type="SMART" id="SM00490">
    <property type="entry name" value="HELICc"/>
    <property type="match status" value="1"/>
</dbReference>
<feature type="region of interest" description="Disordered" evidence="6">
    <location>
        <begin position="1"/>
        <end position="58"/>
    </location>
</feature>
<keyword evidence="5" id="KW-0539">Nucleus</keyword>
<feature type="compositionally biased region" description="Basic and acidic residues" evidence="6">
    <location>
        <begin position="899"/>
        <end position="915"/>
    </location>
</feature>
<feature type="region of interest" description="Disordered" evidence="6">
    <location>
        <begin position="73"/>
        <end position="254"/>
    </location>
</feature>
<dbReference type="Pfam" id="PF00176">
    <property type="entry name" value="SNF2-rel_dom"/>
    <property type="match status" value="1"/>
</dbReference>
<dbReference type="RefSeq" id="XP_029737142.1">
    <property type="nucleotide sequence ID" value="XM_029886829.1"/>
</dbReference>
<dbReference type="InterPro" id="IPR038718">
    <property type="entry name" value="SNF2-like_sf"/>
</dbReference>
<evidence type="ECO:0000259" key="8">
    <source>
        <dbReference type="PROSITE" id="PS51194"/>
    </source>
</evidence>
<dbReference type="PROSITE" id="PS51192">
    <property type="entry name" value="HELICASE_ATP_BIND_1"/>
    <property type="match status" value="1"/>
</dbReference>
<feature type="compositionally biased region" description="Low complexity" evidence="6">
    <location>
        <begin position="108"/>
        <end position="121"/>
    </location>
</feature>
<dbReference type="FunFam" id="3.40.50.10810:FF:000019">
    <property type="entry name" value="DNA excision repair protein ERCC-6-like 2 isoform X1"/>
    <property type="match status" value="1"/>
</dbReference>
<dbReference type="Gene3D" id="3.40.50.300">
    <property type="entry name" value="P-loop containing nucleotide triphosphate hydrolases"/>
    <property type="match status" value="1"/>
</dbReference>
<dbReference type="SUPFAM" id="SSF52540">
    <property type="entry name" value="P-loop containing nucleoside triphosphate hydrolases"/>
    <property type="match status" value="2"/>
</dbReference>
<feature type="compositionally biased region" description="Basic and acidic residues" evidence="6">
    <location>
        <begin position="88"/>
        <end position="104"/>
    </location>
</feature>
<name>A0A4U7KMU7_9BASI</name>
<evidence type="ECO:0000313" key="9">
    <source>
        <dbReference type="EMBL" id="TKY85157.1"/>
    </source>
</evidence>
<accession>A0A4U7KMU7</accession>
<dbReference type="PANTHER" id="PTHR45629:SF7">
    <property type="entry name" value="DNA EXCISION REPAIR PROTEIN ERCC-6-RELATED"/>
    <property type="match status" value="1"/>
</dbReference>
<dbReference type="GeneID" id="40729132"/>
<dbReference type="OrthoDB" id="413460at2759"/>
<evidence type="ECO:0000313" key="10">
    <source>
        <dbReference type="Proteomes" id="UP000306050"/>
    </source>
</evidence>
<keyword evidence="4" id="KW-0067">ATP-binding</keyword>
<dbReference type="Pfam" id="PF00271">
    <property type="entry name" value="Helicase_C"/>
    <property type="match status" value="1"/>
</dbReference>
<dbReference type="InterPro" id="IPR050496">
    <property type="entry name" value="SNF2_RAD54_helicase_repair"/>
</dbReference>
<protein>
    <submittedName>
        <fullName evidence="9">Uncharacterized protein</fullName>
    </submittedName>
</protein>
<dbReference type="AlphaFoldDB" id="A0A4U7KMU7"/>
<dbReference type="InterPro" id="IPR027417">
    <property type="entry name" value="P-loop_NTPase"/>
</dbReference>
<dbReference type="GO" id="GO:0005524">
    <property type="term" value="F:ATP binding"/>
    <property type="evidence" value="ECO:0007669"/>
    <property type="project" value="InterPro"/>
</dbReference>
<dbReference type="InterPro" id="IPR000330">
    <property type="entry name" value="SNF2_N"/>
</dbReference>
<dbReference type="KEGG" id="sgra:EX895_006237"/>
<dbReference type="PROSITE" id="PS51194">
    <property type="entry name" value="HELICASE_CTER"/>
    <property type="match status" value="1"/>
</dbReference>
<keyword evidence="10" id="KW-1185">Reference proteome</keyword>
<keyword evidence="3" id="KW-0378">Hydrolase</keyword>
<dbReference type="Proteomes" id="UP000306050">
    <property type="component" value="Chromosome SGRAM_8"/>
</dbReference>
<dbReference type="InterPro" id="IPR014001">
    <property type="entry name" value="Helicase_ATP-bd"/>
</dbReference>
<proteinExistence type="predicted"/>
<feature type="region of interest" description="Disordered" evidence="6">
    <location>
        <begin position="895"/>
        <end position="922"/>
    </location>
</feature>
<feature type="compositionally biased region" description="Polar residues" evidence="6">
    <location>
        <begin position="180"/>
        <end position="205"/>
    </location>
</feature>
<dbReference type="InterPro" id="IPR001650">
    <property type="entry name" value="Helicase_C-like"/>
</dbReference>
<dbReference type="InterPro" id="IPR049730">
    <property type="entry name" value="SNF2/RAD54-like_C"/>
</dbReference>
<dbReference type="SMART" id="SM00487">
    <property type="entry name" value="DEXDc"/>
    <property type="match status" value="1"/>
</dbReference>
<gene>
    <name evidence="9" type="ORF">EX895_006237</name>
</gene>
<feature type="compositionally biased region" description="Low complexity" evidence="6">
    <location>
        <begin position="985"/>
        <end position="995"/>
    </location>
</feature>
<comment type="caution">
    <text evidence="9">The sequence shown here is derived from an EMBL/GenBank/DDBJ whole genome shotgun (WGS) entry which is preliminary data.</text>
</comment>
<dbReference type="GO" id="GO:0005634">
    <property type="term" value="C:nucleus"/>
    <property type="evidence" value="ECO:0007669"/>
    <property type="project" value="UniProtKB-SubCell"/>
</dbReference>
<feature type="region of interest" description="Disordered" evidence="6">
    <location>
        <begin position="958"/>
        <end position="1029"/>
    </location>
</feature>
<evidence type="ECO:0000259" key="7">
    <source>
        <dbReference type="PROSITE" id="PS51192"/>
    </source>
</evidence>
<evidence type="ECO:0000256" key="6">
    <source>
        <dbReference type="SAM" id="MobiDB-lite"/>
    </source>
</evidence>
<evidence type="ECO:0000256" key="1">
    <source>
        <dbReference type="ARBA" id="ARBA00004123"/>
    </source>
</evidence>
<evidence type="ECO:0000256" key="4">
    <source>
        <dbReference type="ARBA" id="ARBA00022840"/>
    </source>
</evidence>
<dbReference type="PANTHER" id="PTHR45629">
    <property type="entry name" value="SNF2/RAD54 FAMILY MEMBER"/>
    <property type="match status" value="1"/>
</dbReference>
<feature type="compositionally biased region" description="Polar residues" evidence="6">
    <location>
        <begin position="224"/>
        <end position="239"/>
    </location>
</feature>
<evidence type="ECO:0000256" key="2">
    <source>
        <dbReference type="ARBA" id="ARBA00022741"/>
    </source>
</evidence>
<dbReference type="InterPro" id="IPR029256">
    <property type="entry name" value="Heliccase-ass-bd"/>
</dbReference>
<dbReference type="GO" id="GO:0016787">
    <property type="term" value="F:hydrolase activity"/>
    <property type="evidence" value="ECO:0007669"/>
    <property type="project" value="UniProtKB-KW"/>
</dbReference>
<dbReference type="Pfam" id="PF14773">
    <property type="entry name" value="VIGSSK"/>
    <property type="match status" value="1"/>
</dbReference>